<sequence length="547" mass="60440">MASSSNNSSPSPTLHDPPPTRTTQHLQSPPAHMSHSSSLFRLKSHTSHASGTPPIPGPSAMEPFASNHEEYGAEKNLREWGEEEMDAEGEGGGAEGIRDSVEGNEPQGSSSVPHEEAKVAEKRLYSHSFFDKELAPLRQIVSKVFFLTCLISICVMWTALPLAWGSLWKAESYTNKLDVRVVNQDDGEIGTFIAKGLLSRTDLGYYSTPSSHFPSNSDIAHEIVEEGSWGAIVINEGVTGALLQARQNGDASYNGSRVIDAYYAQARQENAANEFLVPLLRASLEKLCENFNLNNSGAYISANSGNSTAMALLGQAPSTISNSVWFTMNNVRPYDQTVGTAITLLGLIFLLIFSFIMTLTNNATREIIGPYLTTPSFLLYRLIAPVTLYLPLSFFFSLVDLPFKVHFAAHPQFTYAGGFFLWWFTLFLGMSALGLTTEAVITFLGPRFMPFFLLSFIILNVSITLMPYQLQPWIYKYGLAMPFYHLGRIARTIIFNTKNDIGRSEGVLIGWILVNFVTITVGSYYYRRKAVSAHKQKVAEEKGEKGA</sequence>
<feature type="compositionally biased region" description="Basic and acidic residues" evidence="1">
    <location>
        <begin position="67"/>
        <end position="80"/>
    </location>
</feature>
<keyword evidence="5" id="KW-1185">Reference proteome</keyword>
<dbReference type="AlphaFoldDB" id="A0A5D3B317"/>
<dbReference type="PANTHER" id="PTHR34814">
    <property type="entry name" value="NITROSOGUANIDINE RESISTANCE PROTEIN SNG1"/>
    <property type="match status" value="1"/>
</dbReference>
<evidence type="ECO:0000256" key="1">
    <source>
        <dbReference type="SAM" id="MobiDB-lite"/>
    </source>
</evidence>
<dbReference type="Proteomes" id="UP000322245">
    <property type="component" value="Unassembled WGS sequence"/>
</dbReference>
<feature type="transmembrane region" description="Helical" evidence="2">
    <location>
        <begin position="419"/>
        <end position="444"/>
    </location>
</feature>
<keyword evidence="2" id="KW-1133">Transmembrane helix</keyword>
<feature type="domain" description="DUF3533" evidence="3">
    <location>
        <begin position="149"/>
        <end position="517"/>
    </location>
</feature>
<feature type="transmembrane region" description="Helical" evidence="2">
    <location>
        <begin position="451"/>
        <end position="470"/>
    </location>
</feature>
<evidence type="ECO:0000313" key="4">
    <source>
        <dbReference type="EMBL" id="TYJ57462.1"/>
    </source>
</evidence>
<feature type="transmembrane region" description="Helical" evidence="2">
    <location>
        <begin position="144"/>
        <end position="164"/>
    </location>
</feature>
<dbReference type="InterPro" id="IPR022703">
    <property type="entry name" value="DUF3533"/>
</dbReference>
<evidence type="ECO:0000259" key="3">
    <source>
        <dbReference type="Pfam" id="PF12051"/>
    </source>
</evidence>
<dbReference type="PANTHER" id="PTHR34814:SF1">
    <property type="entry name" value="NITROSOGUANIDINE RESISTANCE PROTEIN SNG1"/>
    <property type="match status" value="1"/>
</dbReference>
<dbReference type="InterPro" id="IPR053001">
    <property type="entry name" value="MNNG_permease-like"/>
</dbReference>
<dbReference type="GO" id="GO:0016020">
    <property type="term" value="C:membrane"/>
    <property type="evidence" value="ECO:0007669"/>
    <property type="project" value="TreeGrafter"/>
</dbReference>
<dbReference type="Pfam" id="PF12051">
    <property type="entry name" value="DUF3533"/>
    <property type="match status" value="1"/>
</dbReference>
<feature type="transmembrane region" description="Helical" evidence="2">
    <location>
        <begin position="378"/>
        <end position="399"/>
    </location>
</feature>
<dbReference type="EMBL" id="NIDF01000012">
    <property type="protein sequence ID" value="TYJ57462.1"/>
    <property type="molecule type" value="Genomic_DNA"/>
</dbReference>
<feature type="transmembrane region" description="Helical" evidence="2">
    <location>
        <begin position="508"/>
        <end position="526"/>
    </location>
</feature>
<gene>
    <name evidence="4" type="ORF">B9479_001779</name>
</gene>
<evidence type="ECO:0000256" key="2">
    <source>
        <dbReference type="SAM" id="Phobius"/>
    </source>
</evidence>
<feature type="transmembrane region" description="Helical" evidence="2">
    <location>
        <begin position="338"/>
        <end position="357"/>
    </location>
</feature>
<feature type="region of interest" description="Disordered" evidence="1">
    <location>
        <begin position="1"/>
        <end position="117"/>
    </location>
</feature>
<keyword evidence="2" id="KW-0812">Transmembrane</keyword>
<reference evidence="4 5" key="1">
    <citation type="submission" date="2017-05" db="EMBL/GenBank/DDBJ databases">
        <title>The Genome Sequence of Tsuchiyaea wingfieldii DSM 27421.</title>
        <authorList>
            <person name="Cuomo C."/>
            <person name="Passer A."/>
            <person name="Billmyre B."/>
            <person name="Heitman J."/>
        </authorList>
    </citation>
    <scope>NUCLEOTIDE SEQUENCE [LARGE SCALE GENOMIC DNA]</scope>
    <source>
        <strain evidence="4 5">DSM 27421</strain>
    </source>
</reference>
<evidence type="ECO:0000313" key="5">
    <source>
        <dbReference type="Proteomes" id="UP000322245"/>
    </source>
</evidence>
<name>A0A5D3B317_9TREE</name>
<protein>
    <recommendedName>
        <fullName evidence="3">DUF3533 domain-containing protein</fullName>
    </recommendedName>
</protein>
<accession>A0A5D3B317</accession>
<proteinExistence type="predicted"/>
<organism evidence="4 5">
    <name type="scientific">Cryptococcus floricola</name>
    <dbReference type="NCBI Taxonomy" id="2591691"/>
    <lineage>
        <taxon>Eukaryota</taxon>
        <taxon>Fungi</taxon>
        <taxon>Dikarya</taxon>
        <taxon>Basidiomycota</taxon>
        <taxon>Agaricomycotina</taxon>
        <taxon>Tremellomycetes</taxon>
        <taxon>Tremellales</taxon>
        <taxon>Cryptococcaceae</taxon>
        <taxon>Cryptococcus</taxon>
    </lineage>
</organism>
<keyword evidence="2" id="KW-0472">Membrane</keyword>
<feature type="compositionally biased region" description="Low complexity" evidence="1">
    <location>
        <begin position="1"/>
        <end position="12"/>
    </location>
</feature>
<comment type="caution">
    <text evidence="4">The sequence shown here is derived from an EMBL/GenBank/DDBJ whole genome shotgun (WGS) entry which is preliminary data.</text>
</comment>